<proteinExistence type="predicted"/>
<sequence length="288" mass="31957">MANALAFVSQTPTHSLVFSSFNEHRPTKSSPLAPVSLPPSSSPTPASPIVEVQARRKGQYKQRTPASTTVASLKNRGRYRTAPASPIPFILGPVTAEDGQAAFLRQRFKANCLERAKRAREKDVARRRASASSDASSDGADADMMVDGEEDEADDDSGFDDELFRRVIANEKRKRAHAYALSYELDVGSSFDPELEDPASWEEDLLNSHSSRSQPRQQHSNEESDNILPPDDFEEIPDFDEFDLDEESAWLDAYIASLPLDNADSHPSAPFASRRCDVEHQQMDITMD</sequence>
<feature type="compositionally biased region" description="Low complexity" evidence="1">
    <location>
        <begin position="130"/>
        <end position="139"/>
    </location>
</feature>
<dbReference type="AlphaFoldDB" id="A0A9Q5I2J1"/>
<feature type="compositionally biased region" description="Low complexity" evidence="1">
    <location>
        <begin position="208"/>
        <end position="218"/>
    </location>
</feature>
<evidence type="ECO:0000256" key="1">
    <source>
        <dbReference type="SAM" id="MobiDB-lite"/>
    </source>
</evidence>
<feature type="compositionally biased region" description="Basic and acidic residues" evidence="1">
    <location>
        <begin position="116"/>
        <end position="126"/>
    </location>
</feature>
<accession>A0A9Q5I2J1</accession>
<comment type="caution">
    <text evidence="2">The sequence shown here is derived from an EMBL/GenBank/DDBJ whole genome shotgun (WGS) entry which is preliminary data.</text>
</comment>
<dbReference type="Proteomes" id="UP000757232">
    <property type="component" value="Unassembled WGS sequence"/>
</dbReference>
<gene>
    <name evidence="2" type="ORF">A7U60_g2256</name>
</gene>
<feature type="compositionally biased region" description="Pro residues" evidence="1">
    <location>
        <begin position="36"/>
        <end position="46"/>
    </location>
</feature>
<feature type="region of interest" description="Disordered" evidence="1">
    <location>
        <begin position="205"/>
        <end position="237"/>
    </location>
</feature>
<name>A0A9Q5I2J1_SANBA</name>
<feature type="region of interest" description="Disordered" evidence="1">
    <location>
        <begin position="264"/>
        <end position="288"/>
    </location>
</feature>
<feature type="region of interest" description="Disordered" evidence="1">
    <location>
        <begin position="116"/>
        <end position="143"/>
    </location>
</feature>
<protein>
    <submittedName>
        <fullName evidence="2">Uncharacterized protein</fullName>
    </submittedName>
</protein>
<dbReference type="EMBL" id="LNZH02000127">
    <property type="protein sequence ID" value="OCB90522.1"/>
    <property type="molecule type" value="Genomic_DNA"/>
</dbReference>
<dbReference type="OrthoDB" id="3268127at2759"/>
<organism evidence="2 3">
    <name type="scientific">Sanghuangporus baumii</name>
    <name type="common">Phellinus baumii</name>
    <dbReference type="NCBI Taxonomy" id="108892"/>
    <lineage>
        <taxon>Eukaryota</taxon>
        <taxon>Fungi</taxon>
        <taxon>Dikarya</taxon>
        <taxon>Basidiomycota</taxon>
        <taxon>Agaricomycotina</taxon>
        <taxon>Agaricomycetes</taxon>
        <taxon>Hymenochaetales</taxon>
        <taxon>Hymenochaetaceae</taxon>
        <taxon>Sanghuangporus</taxon>
    </lineage>
</organism>
<reference evidence="2" key="1">
    <citation type="submission" date="2016-06" db="EMBL/GenBank/DDBJ databases">
        <title>Draft Genome sequence of the fungus Inonotus baumii.</title>
        <authorList>
            <person name="Zhu H."/>
            <person name="Lin W."/>
        </authorList>
    </citation>
    <scope>NUCLEOTIDE SEQUENCE</scope>
    <source>
        <strain evidence="2">821</strain>
    </source>
</reference>
<evidence type="ECO:0000313" key="3">
    <source>
        <dbReference type="Proteomes" id="UP000757232"/>
    </source>
</evidence>
<evidence type="ECO:0000313" key="2">
    <source>
        <dbReference type="EMBL" id="OCB90522.1"/>
    </source>
</evidence>
<feature type="region of interest" description="Disordered" evidence="1">
    <location>
        <begin position="22"/>
        <end position="47"/>
    </location>
</feature>
<keyword evidence="3" id="KW-1185">Reference proteome</keyword>